<keyword evidence="12" id="KW-1185">Reference proteome</keyword>
<accession>A0A7N0VA49</accession>
<keyword evidence="2" id="KW-0723">Serine/threonine-protein kinase</keyword>
<evidence type="ECO:0000256" key="5">
    <source>
        <dbReference type="ARBA" id="ARBA00022777"/>
    </source>
</evidence>
<evidence type="ECO:0000256" key="1">
    <source>
        <dbReference type="ARBA" id="ARBA00012513"/>
    </source>
</evidence>
<dbReference type="Gramene" id="Kaladp0481s0007.1.v1.1">
    <property type="protein sequence ID" value="Kaladp0481s0007.1.v1.1"/>
    <property type="gene ID" value="Kaladp0481s0007.v1.1"/>
</dbReference>
<protein>
    <recommendedName>
        <fullName evidence="1">non-specific serine/threonine protein kinase</fullName>
        <ecNumber evidence="1">2.7.11.1</ecNumber>
    </recommendedName>
</protein>
<dbReference type="InterPro" id="IPR050660">
    <property type="entry name" value="NEK_Ser/Thr_kinase"/>
</dbReference>
<name>A0A7N0VA49_KALFE</name>
<evidence type="ECO:0000256" key="6">
    <source>
        <dbReference type="ARBA" id="ARBA00022840"/>
    </source>
</evidence>
<comment type="catalytic activity">
    <reaction evidence="8">
        <text>L-seryl-[protein] + ATP = O-phospho-L-seryl-[protein] + ADP + H(+)</text>
        <dbReference type="Rhea" id="RHEA:17989"/>
        <dbReference type="Rhea" id="RHEA-COMP:9863"/>
        <dbReference type="Rhea" id="RHEA-COMP:11604"/>
        <dbReference type="ChEBI" id="CHEBI:15378"/>
        <dbReference type="ChEBI" id="CHEBI:29999"/>
        <dbReference type="ChEBI" id="CHEBI:30616"/>
        <dbReference type="ChEBI" id="CHEBI:83421"/>
        <dbReference type="ChEBI" id="CHEBI:456216"/>
        <dbReference type="EC" id="2.7.11.1"/>
    </reaction>
</comment>
<feature type="domain" description="Protein kinase" evidence="10">
    <location>
        <begin position="1"/>
        <end position="205"/>
    </location>
</feature>
<comment type="catalytic activity">
    <reaction evidence="7">
        <text>L-threonyl-[protein] + ATP = O-phospho-L-threonyl-[protein] + ADP + H(+)</text>
        <dbReference type="Rhea" id="RHEA:46608"/>
        <dbReference type="Rhea" id="RHEA-COMP:11060"/>
        <dbReference type="Rhea" id="RHEA-COMP:11605"/>
        <dbReference type="ChEBI" id="CHEBI:15378"/>
        <dbReference type="ChEBI" id="CHEBI:30013"/>
        <dbReference type="ChEBI" id="CHEBI:30616"/>
        <dbReference type="ChEBI" id="CHEBI:61977"/>
        <dbReference type="ChEBI" id="CHEBI:456216"/>
        <dbReference type="EC" id="2.7.11.1"/>
    </reaction>
</comment>
<sequence>MWWLEGNWAISFSREPTSDNENYKPSPPVVSAPSPQRTSRVAPALSMAQSSPCRLLSPRLPTHRAVAPVASPRLSRLSSPRLAQPRLAQPRLVHSLARGGRLVGTPNYMCPELLADISYGYNSDIWSLGCWMYEIAAHQPAFRAPDMSGLINKINRCLFLPFHPYIPHTQTVDQNHATKAPRTQANNEFKWTLPLFCLLSYKTYQ</sequence>
<organism evidence="11 12">
    <name type="scientific">Kalanchoe fedtschenkoi</name>
    <name type="common">Lavender scallops</name>
    <name type="synonym">South American air plant</name>
    <dbReference type="NCBI Taxonomy" id="63787"/>
    <lineage>
        <taxon>Eukaryota</taxon>
        <taxon>Viridiplantae</taxon>
        <taxon>Streptophyta</taxon>
        <taxon>Embryophyta</taxon>
        <taxon>Tracheophyta</taxon>
        <taxon>Spermatophyta</taxon>
        <taxon>Magnoliopsida</taxon>
        <taxon>eudicotyledons</taxon>
        <taxon>Gunneridae</taxon>
        <taxon>Pentapetalae</taxon>
        <taxon>Saxifragales</taxon>
        <taxon>Crassulaceae</taxon>
        <taxon>Kalanchoe</taxon>
    </lineage>
</organism>
<evidence type="ECO:0000256" key="8">
    <source>
        <dbReference type="ARBA" id="ARBA00048679"/>
    </source>
</evidence>
<dbReference type="AlphaFoldDB" id="A0A7N0VA49"/>
<evidence type="ECO:0000256" key="9">
    <source>
        <dbReference type="SAM" id="MobiDB-lite"/>
    </source>
</evidence>
<dbReference type="PROSITE" id="PS50011">
    <property type="entry name" value="PROTEIN_KINASE_DOM"/>
    <property type="match status" value="1"/>
</dbReference>
<evidence type="ECO:0000313" key="11">
    <source>
        <dbReference type="EnsemblPlants" id="Kaladp0481s0007.1.v1.1"/>
    </source>
</evidence>
<dbReference type="SUPFAM" id="SSF56112">
    <property type="entry name" value="Protein kinase-like (PK-like)"/>
    <property type="match status" value="1"/>
</dbReference>
<evidence type="ECO:0000259" key="10">
    <source>
        <dbReference type="PROSITE" id="PS50011"/>
    </source>
</evidence>
<dbReference type="GO" id="GO:0007017">
    <property type="term" value="P:microtubule-based process"/>
    <property type="evidence" value="ECO:0007669"/>
    <property type="project" value="TreeGrafter"/>
</dbReference>
<feature type="region of interest" description="Disordered" evidence="9">
    <location>
        <begin position="14"/>
        <end position="38"/>
    </location>
</feature>
<proteinExistence type="predicted"/>
<evidence type="ECO:0000313" key="12">
    <source>
        <dbReference type="Proteomes" id="UP000594263"/>
    </source>
</evidence>
<evidence type="ECO:0000256" key="7">
    <source>
        <dbReference type="ARBA" id="ARBA00047899"/>
    </source>
</evidence>
<dbReference type="PANTHER" id="PTHR43671">
    <property type="entry name" value="SERINE/THREONINE-PROTEIN KINASE NEK"/>
    <property type="match status" value="1"/>
</dbReference>
<evidence type="ECO:0000256" key="2">
    <source>
        <dbReference type="ARBA" id="ARBA00022527"/>
    </source>
</evidence>
<dbReference type="Proteomes" id="UP000594263">
    <property type="component" value="Unplaced"/>
</dbReference>
<keyword evidence="5" id="KW-0418">Kinase</keyword>
<keyword evidence="4" id="KW-0547">Nucleotide-binding</keyword>
<evidence type="ECO:0000256" key="4">
    <source>
        <dbReference type="ARBA" id="ARBA00022741"/>
    </source>
</evidence>
<dbReference type="GO" id="GO:0055028">
    <property type="term" value="C:cortical microtubule"/>
    <property type="evidence" value="ECO:0007669"/>
    <property type="project" value="TreeGrafter"/>
</dbReference>
<dbReference type="EC" id="2.7.11.1" evidence="1"/>
<dbReference type="PANTHER" id="PTHR43671:SF98">
    <property type="entry name" value="SERINE_THREONINE-PROTEIN KINASE NEK11"/>
    <property type="match status" value="1"/>
</dbReference>
<reference evidence="11" key="1">
    <citation type="submission" date="2021-01" db="UniProtKB">
        <authorList>
            <consortium name="EnsemblPlants"/>
        </authorList>
    </citation>
    <scope>IDENTIFICATION</scope>
</reference>
<keyword evidence="3" id="KW-0808">Transferase</keyword>
<dbReference type="InterPro" id="IPR000719">
    <property type="entry name" value="Prot_kinase_dom"/>
</dbReference>
<dbReference type="EnsemblPlants" id="Kaladp0481s0007.1.v1.1">
    <property type="protein sequence ID" value="Kaladp0481s0007.1.v1.1"/>
    <property type="gene ID" value="Kaladp0481s0007.v1.1"/>
</dbReference>
<evidence type="ECO:0000256" key="3">
    <source>
        <dbReference type="ARBA" id="ARBA00022679"/>
    </source>
</evidence>
<dbReference type="GO" id="GO:0005524">
    <property type="term" value="F:ATP binding"/>
    <property type="evidence" value="ECO:0007669"/>
    <property type="project" value="UniProtKB-KW"/>
</dbReference>
<dbReference type="GO" id="GO:0004674">
    <property type="term" value="F:protein serine/threonine kinase activity"/>
    <property type="evidence" value="ECO:0007669"/>
    <property type="project" value="UniProtKB-KW"/>
</dbReference>
<dbReference type="Pfam" id="PF00069">
    <property type="entry name" value="Pkinase"/>
    <property type="match status" value="1"/>
</dbReference>
<dbReference type="InterPro" id="IPR011009">
    <property type="entry name" value="Kinase-like_dom_sf"/>
</dbReference>
<keyword evidence="6" id="KW-0067">ATP-binding</keyword>
<dbReference type="Gene3D" id="1.10.510.10">
    <property type="entry name" value="Transferase(Phosphotransferase) domain 1"/>
    <property type="match status" value="1"/>
</dbReference>